<dbReference type="Pfam" id="PF11734">
    <property type="entry name" value="TilS_C"/>
    <property type="match status" value="1"/>
</dbReference>
<evidence type="ECO:0000313" key="10">
    <source>
        <dbReference type="EMBL" id="SJZ50010.1"/>
    </source>
</evidence>
<dbReference type="GO" id="GO:0006400">
    <property type="term" value="P:tRNA modification"/>
    <property type="evidence" value="ECO:0007669"/>
    <property type="project" value="UniProtKB-UniRule"/>
</dbReference>
<evidence type="ECO:0000256" key="8">
    <source>
        <dbReference type="HAMAP-Rule" id="MF_01161"/>
    </source>
</evidence>
<proteinExistence type="inferred from homology"/>
<dbReference type="SUPFAM" id="SSF82829">
    <property type="entry name" value="MesJ substrate recognition domain-like"/>
    <property type="match status" value="1"/>
</dbReference>
<sequence length="471" mass="56443">MREKVLRYIEKNHMIEKGEGILVAVSGGPDSICLLHILKWIKEFYSLHLVVVHVNHMLRGENACKDERYVQEVCESWKIPCYIYRADIKKLSQEERLSIEEAGRKARYEYFFYMKEKLQLQKIALGQHGDDNAETILMRILRGTGPKGLSGISPYRKDGVIRPLLCCSKDEIEEYCNFYGLFPRIDTSNLKPIYFRNKIRLELIPYLEQYNRNLKLHLRNLGEMMREQQEYIDNEMEKLWRKNAKIDNDSVIFFYDFFRYSSIFVQKEMLKKSISWIKSNLKEISFVHMQSFVEMIKNEKNTIWTLEFPQEIKIQRQYEKLLIKKEQKKEKIIFEYPLVIGERIFIPEIHMEFYVCLENKEKADIIKSNPTNKVHFDFEKVGKSLFIRNRRPGDIFKPLGGNGTKKLKDYFIDLKIPRDKRDEIPIIVNEKGVIWPVGYRPDKRYIVDERTKMVLTIEYRDRKEEQDDNHE</sequence>
<dbReference type="SMART" id="SM00977">
    <property type="entry name" value="TilS_C"/>
    <property type="match status" value="1"/>
</dbReference>
<keyword evidence="5 8" id="KW-0547">Nucleotide-binding</keyword>
<reference evidence="10 11" key="1">
    <citation type="submission" date="2017-02" db="EMBL/GenBank/DDBJ databases">
        <authorList>
            <person name="Peterson S.W."/>
        </authorList>
    </citation>
    <scope>NUCLEOTIDE SEQUENCE [LARGE SCALE GENOMIC DNA]</scope>
    <source>
        <strain evidence="10 11">DSM 15102</strain>
    </source>
</reference>
<comment type="domain">
    <text evidence="8">The N-terminal region contains the highly conserved SGGXDS motif, predicted to be a P-loop motif involved in ATP binding.</text>
</comment>
<evidence type="ECO:0000313" key="11">
    <source>
        <dbReference type="Proteomes" id="UP000196365"/>
    </source>
</evidence>
<dbReference type="EMBL" id="FUWV01000003">
    <property type="protein sequence ID" value="SJZ50010.1"/>
    <property type="molecule type" value="Genomic_DNA"/>
</dbReference>
<dbReference type="Gene3D" id="3.40.50.620">
    <property type="entry name" value="HUPs"/>
    <property type="match status" value="1"/>
</dbReference>
<dbReference type="SUPFAM" id="SSF56037">
    <property type="entry name" value="PheT/TilS domain"/>
    <property type="match status" value="1"/>
</dbReference>
<comment type="subcellular location">
    <subcellularLocation>
        <location evidence="1 8">Cytoplasm</location>
    </subcellularLocation>
</comment>
<evidence type="ECO:0000256" key="7">
    <source>
        <dbReference type="ARBA" id="ARBA00048539"/>
    </source>
</evidence>
<dbReference type="SUPFAM" id="SSF52402">
    <property type="entry name" value="Adenine nucleotide alpha hydrolases-like"/>
    <property type="match status" value="1"/>
</dbReference>
<dbReference type="PANTHER" id="PTHR43033:SF1">
    <property type="entry name" value="TRNA(ILE)-LYSIDINE SYNTHASE-RELATED"/>
    <property type="match status" value="1"/>
</dbReference>
<dbReference type="GO" id="GO:0032267">
    <property type="term" value="F:tRNA(Ile)-lysidine synthase activity"/>
    <property type="evidence" value="ECO:0007669"/>
    <property type="project" value="UniProtKB-EC"/>
</dbReference>
<dbReference type="InterPro" id="IPR014729">
    <property type="entry name" value="Rossmann-like_a/b/a_fold"/>
</dbReference>
<dbReference type="GO" id="GO:0005524">
    <property type="term" value="F:ATP binding"/>
    <property type="evidence" value="ECO:0007669"/>
    <property type="project" value="UniProtKB-UniRule"/>
</dbReference>
<dbReference type="AlphaFoldDB" id="A0A1T4L618"/>
<evidence type="ECO:0000256" key="4">
    <source>
        <dbReference type="ARBA" id="ARBA00022694"/>
    </source>
</evidence>
<protein>
    <recommendedName>
        <fullName evidence="8">tRNA(Ile)-lysidine synthase</fullName>
        <ecNumber evidence="8">6.3.4.19</ecNumber>
    </recommendedName>
    <alternativeName>
        <fullName evidence="8">tRNA(Ile)-2-lysyl-cytidine synthase</fullName>
    </alternativeName>
    <alternativeName>
        <fullName evidence="8">tRNA(Ile)-lysidine synthetase</fullName>
    </alternativeName>
</protein>
<keyword evidence="4 8" id="KW-0819">tRNA processing</keyword>
<dbReference type="GO" id="GO:0005737">
    <property type="term" value="C:cytoplasm"/>
    <property type="evidence" value="ECO:0007669"/>
    <property type="project" value="UniProtKB-SubCell"/>
</dbReference>
<evidence type="ECO:0000256" key="6">
    <source>
        <dbReference type="ARBA" id="ARBA00022840"/>
    </source>
</evidence>
<dbReference type="OrthoDB" id="9807403at2"/>
<name>A0A1T4L618_9FIRM</name>
<feature type="domain" description="Lysidine-tRNA(Ile) synthetase C-terminal" evidence="9">
    <location>
        <begin position="385"/>
        <end position="457"/>
    </location>
</feature>
<organism evidence="10 11">
    <name type="scientific">Garciella nitratireducens DSM 15102</name>
    <dbReference type="NCBI Taxonomy" id="1121911"/>
    <lineage>
        <taxon>Bacteria</taxon>
        <taxon>Bacillati</taxon>
        <taxon>Bacillota</taxon>
        <taxon>Clostridia</taxon>
        <taxon>Eubacteriales</taxon>
        <taxon>Eubacteriaceae</taxon>
        <taxon>Garciella</taxon>
    </lineage>
</organism>
<evidence type="ECO:0000256" key="1">
    <source>
        <dbReference type="ARBA" id="ARBA00004496"/>
    </source>
</evidence>
<evidence type="ECO:0000256" key="3">
    <source>
        <dbReference type="ARBA" id="ARBA00022598"/>
    </source>
</evidence>
<dbReference type="InterPro" id="IPR012795">
    <property type="entry name" value="tRNA_Ile_lys_synt_N"/>
</dbReference>
<comment type="function">
    <text evidence="8">Ligates lysine onto the cytidine present at position 34 of the AUA codon-specific tRNA(Ile) that contains the anticodon CAU, in an ATP-dependent manner. Cytidine is converted to lysidine, thus changing the amino acid specificity of the tRNA from methionine to isoleucine.</text>
</comment>
<comment type="similarity">
    <text evidence="8">Belongs to the tRNA(Ile)-lysidine synthase family.</text>
</comment>
<dbReference type="HAMAP" id="MF_01161">
    <property type="entry name" value="tRNA_Ile_lys_synt"/>
    <property type="match status" value="1"/>
</dbReference>
<keyword evidence="6 8" id="KW-0067">ATP-binding</keyword>
<evidence type="ECO:0000256" key="5">
    <source>
        <dbReference type="ARBA" id="ARBA00022741"/>
    </source>
</evidence>
<dbReference type="RefSeq" id="WP_087678287.1">
    <property type="nucleotide sequence ID" value="NZ_FUWV01000003.1"/>
</dbReference>
<keyword evidence="3 8" id="KW-0436">Ligase</keyword>
<comment type="catalytic activity">
    <reaction evidence="7 8">
        <text>cytidine(34) in tRNA(Ile2) + L-lysine + ATP = lysidine(34) in tRNA(Ile2) + AMP + diphosphate + H(+)</text>
        <dbReference type="Rhea" id="RHEA:43744"/>
        <dbReference type="Rhea" id="RHEA-COMP:10625"/>
        <dbReference type="Rhea" id="RHEA-COMP:10670"/>
        <dbReference type="ChEBI" id="CHEBI:15378"/>
        <dbReference type="ChEBI" id="CHEBI:30616"/>
        <dbReference type="ChEBI" id="CHEBI:32551"/>
        <dbReference type="ChEBI" id="CHEBI:33019"/>
        <dbReference type="ChEBI" id="CHEBI:82748"/>
        <dbReference type="ChEBI" id="CHEBI:83665"/>
        <dbReference type="ChEBI" id="CHEBI:456215"/>
        <dbReference type="EC" id="6.3.4.19"/>
    </reaction>
</comment>
<evidence type="ECO:0000256" key="2">
    <source>
        <dbReference type="ARBA" id="ARBA00022490"/>
    </source>
</evidence>
<dbReference type="CDD" id="cd01992">
    <property type="entry name" value="TilS_N"/>
    <property type="match status" value="1"/>
</dbReference>
<keyword evidence="11" id="KW-1185">Reference proteome</keyword>
<evidence type="ECO:0000259" key="9">
    <source>
        <dbReference type="SMART" id="SM00977"/>
    </source>
</evidence>
<dbReference type="Pfam" id="PF01171">
    <property type="entry name" value="ATP_bind_3"/>
    <property type="match status" value="1"/>
</dbReference>
<dbReference type="NCBIfam" id="TIGR02432">
    <property type="entry name" value="lysidine_TilS_N"/>
    <property type="match status" value="1"/>
</dbReference>
<dbReference type="NCBIfam" id="TIGR02433">
    <property type="entry name" value="lysidine_TilS_C"/>
    <property type="match status" value="1"/>
</dbReference>
<dbReference type="InterPro" id="IPR011063">
    <property type="entry name" value="TilS/TtcA_N"/>
</dbReference>
<dbReference type="Proteomes" id="UP000196365">
    <property type="component" value="Unassembled WGS sequence"/>
</dbReference>
<dbReference type="PANTHER" id="PTHR43033">
    <property type="entry name" value="TRNA(ILE)-LYSIDINE SYNTHASE-RELATED"/>
    <property type="match status" value="1"/>
</dbReference>
<accession>A0A1T4L618</accession>
<dbReference type="Gene3D" id="3.30.465.60">
    <property type="match status" value="1"/>
</dbReference>
<dbReference type="EC" id="6.3.4.19" evidence="8"/>
<dbReference type="InterPro" id="IPR012796">
    <property type="entry name" value="Lysidine-tRNA-synth_C"/>
</dbReference>
<keyword evidence="2 8" id="KW-0963">Cytoplasm</keyword>
<gene>
    <name evidence="8" type="primary">tilS</name>
    <name evidence="10" type="ORF">SAMN02745973_00853</name>
</gene>
<feature type="binding site" evidence="8">
    <location>
        <begin position="26"/>
        <end position="31"/>
    </location>
    <ligand>
        <name>ATP</name>
        <dbReference type="ChEBI" id="CHEBI:30616"/>
    </ligand>
</feature>
<dbReference type="InterPro" id="IPR012094">
    <property type="entry name" value="tRNA_Ile_lys_synt"/>
</dbReference>